<proteinExistence type="predicted"/>
<evidence type="ECO:0000313" key="3">
    <source>
        <dbReference type="Proteomes" id="UP000800041"/>
    </source>
</evidence>
<dbReference type="Proteomes" id="UP000800041">
    <property type="component" value="Unassembled WGS sequence"/>
</dbReference>
<evidence type="ECO:0000313" key="2">
    <source>
        <dbReference type="EMBL" id="KAF1980908.1"/>
    </source>
</evidence>
<gene>
    <name evidence="2" type="ORF">K402DRAFT_467920</name>
</gene>
<accession>A0A6G1GJK7</accession>
<dbReference type="EMBL" id="ML977214">
    <property type="protein sequence ID" value="KAF1980908.1"/>
    <property type="molecule type" value="Genomic_DNA"/>
</dbReference>
<keyword evidence="3" id="KW-1185">Reference proteome</keyword>
<organism evidence="2 3">
    <name type="scientific">Aulographum hederae CBS 113979</name>
    <dbReference type="NCBI Taxonomy" id="1176131"/>
    <lineage>
        <taxon>Eukaryota</taxon>
        <taxon>Fungi</taxon>
        <taxon>Dikarya</taxon>
        <taxon>Ascomycota</taxon>
        <taxon>Pezizomycotina</taxon>
        <taxon>Dothideomycetes</taxon>
        <taxon>Pleosporomycetidae</taxon>
        <taxon>Aulographales</taxon>
        <taxon>Aulographaceae</taxon>
    </lineage>
</organism>
<reference evidence="2" key="1">
    <citation type="journal article" date="2020" name="Stud. Mycol.">
        <title>101 Dothideomycetes genomes: a test case for predicting lifestyles and emergence of pathogens.</title>
        <authorList>
            <person name="Haridas S."/>
            <person name="Albert R."/>
            <person name="Binder M."/>
            <person name="Bloem J."/>
            <person name="Labutti K."/>
            <person name="Salamov A."/>
            <person name="Andreopoulos B."/>
            <person name="Baker S."/>
            <person name="Barry K."/>
            <person name="Bills G."/>
            <person name="Bluhm B."/>
            <person name="Cannon C."/>
            <person name="Castanera R."/>
            <person name="Culley D."/>
            <person name="Daum C."/>
            <person name="Ezra D."/>
            <person name="Gonzalez J."/>
            <person name="Henrissat B."/>
            <person name="Kuo A."/>
            <person name="Liang C."/>
            <person name="Lipzen A."/>
            <person name="Lutzoni F."/>
            <person name="Magnuson J."/>
            <person name="Mondo S."/>
            <person name="Nolan M."/>
            <person name="Ohm R."/>
            <person name="Pangilinan J."/>
            <person name="Park H.-J."/>
            <person name="Ramirez L."/>
            <person name="Alfaro M."/>
            <person name="Sun H."/>
            <person name="Tritt A."/>
            <person name="Yoshinaga Y."/>
            <person name="Zwiers L.-H."/>
            <person name="Turgeon B."/>
            <person name="Goodwin S."/>
            <person name="Spatafora J."/>
            <person name="Crous P."/>
            <person name="Grigoriev I."/>
        </authorList>
    </citation>
    <scope>NUCLEOTIDE SEQUENCE</scope>
    <source>
        <strain evidence="2">CBS 113979</strain>
    </source>
</reference>
<evidence type="ECO:0000256" key="1">
    <source>
        <dbReference type="SAM" id="MobiDB-lite"/>
    </source>
</evidence>
<dbReference type="AlphaFoldDB" id="A0A6G1GJK7"/>
<feature type="region of interest" description="Disordered" evidence="1">
    <location>
        <begin position="1"/>
        <end position="38"/>
    </location>
</feature>
<sequence length="416" mass="46973">MDFSDPSSEDPIWRTIFEPDSGPSTSTIMPDFSDPFSEAPQLTVFGPDPEPSTSTIMPNSTSFTPASTVMLENDQFDYVRGESASSTSDIRPEAMLLTPASTIVPDFLFSPDPTCLDPPSPRDFVAPNAMILDPTKVQLTTPGRKPVFIHEQLAKLHSPYCRDTFKDPPKEGTVRIWAFTRSQSQRGLIPLVFKHWIENQEILCEQRIKDMFEHDKAAQEGVFSIYFHAYCFAVRCDTPRFRKDLVDYIAGKMLEKMQYTDERVPLLPGWISRLIFLSERLPRTDCLYRFSIDYATHYTSMYEGMKTPGLKDVLESAPSWVLVDLLASMSSYKPKSIQLEDICVYHEHGYTPDESMVCTLSRPTPLWELQESDSDISVNDENGNTEDGGMACTLSQPTPLSELQESEETFGTINGI</sequence>
<protein>
    <submittedName>
        <fullName evidence="2">Uncharacterized protein</fullName>
    </submittedName>
</protein>
<name>A0A6G1GJK7_9PEZI</name>